<feature type="domain" description="Ribosome maturation factor RimM PRC barrel" evidence="1">
    <location>
        <begin position="2"/>
        <end position="60"/>
    </location>
</feature>
<dbReference type="Pfam" id="PF24986">
    <property type="entry name" value="PRC_RimM"/>
    <property type="match status" value="1"/>
</dbReference>
<dbReference type="Gene3D" id="2.30.30.240">
    <property type="entry name" value="PRC-barrel domain"/>
    <property type="match status" value="1"/>
</dbReference>
<accession>A0A5J4PIB4</accession>
<gene>
    <name evidence="2" type="ORF">EZS27_039239</name>
</gene>
<dbReference type="InterPro" id="IPR056792">
    <property type="entry name" value="PRC_RimM"/>
</dbReference>
<sequence>VESVTLGTLGKITDIDTSTINTLFVVENEKGELLIPVCEEFIIEIDYENKRIRMNLPDGLVNLDTAVADVD</sequence>
<reference evidence="2" key="1">
    <citation type="submission" date="2019-03" db="EMBL/GenBank/DDBJ databases">
        <title>Single cell metagenomics reveals metabolic interactions within the superorganism composed of flagellate Streblomastix strix and complex community of Bacteroidetes bacteria on its surface.</title>
        <authorList>
            <person name="Treitli S.C."/>
            <person name="Kolisko M."/>
            <person name="Husnik F."/>
            <person name="Keeling P."/>
            <person name="Hampl V."/>
        </authorList>
    </citation>
    <scope>NUCLEOTIDE SEQUENCE</scope>
    <source>
        <strain evidence="2">STM</strain>
    </source>
</reference>
<organism evidence="2">
    <name type="scientific">termite gut metagenome</name>
    <dbReference type="NCBI Taxonomy" id="433724"/>
    <lineage>
        <taxon>unclassified sequences</taxon>
        <taxon>metagenomes</taxon>
        <taxon>organismal metagenomes</taxon>
    </lineage>
</organism>
<proteinExistence type="predicted"/>
<evidence type="ECO:0000313" key="2">
    <source>
        <dbReference type="EMBL" id="KAA6309227.1"/>
    </source>
</evidence>
<protein>
    <submittedName>
        <fullName evidence="2">Ribosome maturation factor RimM</fullName>
    </submittedName>
</protein>
<comment type="caution">
    <text evidence="2">The sequence shown here is derived from an EMBL/GenBank/DDBJ whole genome shotgun (WGS) entry which is preliminary data.</text>
</comment>
<dbReference type="AlphaFoldDB" id="A0A5J4PIB4"/>
<feature type="non-terminal residue" evidence="2">
    <location>
        <position position="1"/>
    </location>
</feature>
<dbReference type="EMBL" id="SNRY01008053">
    <property type="protein sequence ID" value="KAA6309227.1"/>
    <property type="molecule type" value="Genomic_DNA"/>
</dbReference>
<dbReference type="SUPFAM" id="SSF50346">
    <property type="entry name" value="PRC-barrel domain"/>
    <property type="match status" value="1"/>
</dbReference>
<dbReference type="InterPro" id="IPR011033">
    <property type="entry name" value="PRC_barrel-like_sf"/>
</dbReference>
<evidence type="ECO:0000259" key="1">
    <source>
        <dbReference type="Pfam" id="PF24986"/>
    </source>
</evidence>
<name>A0A5J4PIB4_9ZZZZ</name>